<dbReference type="Pfam" id="PF02204">
    <property type="entry name" value="VPS9"/>
    <property type="match status" value="1"/>
</dbReference>
<keyword evidence="4" id="KW-1185">Reference proteome</keyword>
<dbReference type="GO" id="GO:0005829">
    <property type="term" value="C:cytosol"/>
    <property type="evidence" value="ECO:0007669"/>
    <property type="project" value="TreeGrafter"/>
</dbReference>
<sequence length="785" mass="84167">MHSHQTHNDKISAEEERHSNPLLQALKHGGALHKIVASAGSFDAVLCPTTAVLRAAGLDAALHFHHSVAPTHLSSSVSLNSLDASTTSSSIAPTAPSSSLQQHASSSATVQQHPATWFILAHLIRFDNRGMSVDFSTLSGHRGAFSDALDSVFCAGVPGRSRVIRHLDPLPAQSQEAHRRFDPATLNIFLIDGIVVDEEVVKRCKQQMLAQQHHRQLQPVKGSTASTLTSPAPGSQPSHRIAAPAASSSVPVAHVASHADPASGGHNAQSPASTFSRLFGSVAGSWLGGPTAPPTEASSVAAKDSSSTSSAGKSSTATRKVTTAQELAIQYPEFQRLISVPASAQVSKALRAFVDRIIIQEMPSTTTTSSSLTTSSSSGPSQVDELAKEINGFTKQLVNQVRKIAHWKGYESVAREGIEKYITSKLYAKLFSATWAEKQIDATLKRKIGLLSPVVDIKRNLDGPEGVDQAADWASAVAAAKEMNEFRSPRDKMECLMNMCDLVQRCVVEATTLKKQNHPQQQAAGSDEHNSGTSSPSSGVAAFGADDILPALMFCVLTANPENFHSNLVFIDRFRDKELMEPHGEYNLTCMQSCAQFWLTCQAHHLHLTEEAFDTALGNVYAKPQQSKNNRRGSQTDSPPPPPPPADHCKTTGELTVDALFDNTQSHQAVAAVSAVLRAPSRSVDVQTDLSGPSSFDLTPLMERNASNESTTLPSTSSSDTAHVVKVQDVLRCVVAADAVSPLTTSVAEEFEALTISDLRDAWAELKQLRMMQKSILELCHESSH</sequence>
<feature type="region of interest" description="Disordered" evidence="1">
    <location>
        <begin position="517"/>
        <end position="539"/>
    </location>
</feature>
<name>A0A0S4JHJ8_BODSA</name>
<feature type="compositionally biased region" description="Low complexity" evidence="1">
    <location>
        <begin position="242"/>
        <end position="263"/>
    </location>
</feature>
<dbReference type="SMART" id="SM00167">
    <property type="entry name" value="VPS9"/>
    <property type="match status" value="1"/>
</dbReference>
<dbReference type="Gene3D" id="1.10.246.120">
    <property type="match status" value="1"/>
</dbReference>
<dbReference type="PROSITE" id="PS51205">
    <property type="entry name" value="VPS9"/>
    <property type="match status" value="1"/>
</dbReference>
<dbReference type="GO" id="GO:0031267">
    <property type="term" value="F:small GTPase binding"/>
    <property type="evidence" value="ECO:0007669"/>
    <property type="project" value="TreeGrafter"/>
</dbReference>
<feature type="region of interest" description="Disordered" evidence="1">
    <location>
        <begin position="212"/>
        <end position="271"/>
    </location>
</feature>
<dbReference type="InterPro" id="IPR037191">
    <property type="entry name" value="VPS9_dom_sf"/>
</dbReference>
<feature type="compositionally biased region" description="Low complexity" evidence="1">
    <location>
        <begin position="297"/>
        <end position="320"/>
    </location>
</feature>
<dbReference type="GO" id="GO:0005085">
    <property type="term" value="F:guanyl-nucleotide exchange factor activity"/>
    <property type="evidence" value="ECO:0007669"/>
    <property type="project" value="InterPro"/>
</dbReference>
<reference evidence="4" key="1">
    <citation type="submission" date="2015-09" db="EMBL/GenBank/DDBJ databases">
        <authorList>
            <consortium name="Pathogen Informatics"/>
        </authorList>
    </citation>
    <scope>NUCLEOTIDE SEQUENCE [LARGE SCALE GENOMIC DNA]</scope>
    <source>
        <strain evidence="4">Lake Konstanz</strain>
    </source>
</reference>
<evidence type="ECO:0000313" key="3">
    <source>
        <dbReference type="EMBL" id="CUG90934.1"/>
    </source>
</evidence>
<feature type="domain" description="VPS9" evidence="2">
    <location>
        <begin position="438"/>
        <end position="607"/>
    </location>
</feature>
<evidence type="ECO:0000259" key="2">
    <source>
        <dbReference type="PROSITE" id="PS51205"/>
    </source>
</evidence>
<dbReference type="GO" id="GO:0016192">
    <property type="term" value="P:vesicle-mediated transport"/>
    <property type="evidence" value="ECO:0007669"/>
    <property type="project" value="InterPro"/>
</dbReference>
<dbReference type="InterPro" id="IPR045046">
    <property type="entry name" value="Vps9-like"/>
</dbReference>
<evidence type="ECO:0000313" key="4">
    <source>
        <dbReference type="Proteomes" id="UP000051952"/>
    </source>
</evidence>
<feature type="region of interest" description="Disordered" evidence="1">
    <location>
        <begin position="624"/>
        <end position="649"/>
    </location>
</feature>
<dbReference type="VEuPathDB" id="TriTrypDB:BSAL_29355"/>
<feature type="compositionally biased region" description="Polar residues" evidence="1">
    <location>
        <begin position="624"/>
        <end position="637"/>
    </location>
</feature>
<protein>
    <recommendedName>
        <fullName evidence="2">VPS9 domain-containing protein</fullName>
    </recommendedName>
</protein>
<dbReference type="Pfam" id="PF18151">
    <property type="entry name" value="DUF5601"/>
    <property type="match status" value="1"/>
</dbReference>
<dbReference type="Proteomes" id="UP000051952">
    <property type="component" value="Unassembled WGS sequence"/>
</dbReference>
<evidence type="ECO:0000256" key="1">
    <source>
        <dbReference type="SAM" id="MobiDB-lite"/>
    </source>
</evidence>
<dbReference type="Gene3D" id="1.20.1050.80">
    <property type="entry name" value="VPS9 domain"/>
    <property type="match status" value="1"/>
</dbReference>
<dbReference type="InterPro" id="IPR003123">
    <property type="entry name" value="VPS9"/>
</dbReference>
<feature type="compositionally biased region" description="Polar residues" evidence="1">
    <location>
        <begin position="221"/>
        <end position="238"/>
    </location>
</feature>
<organism evidence="3 4">
    <name type="scientific">Bodo saltans</name>
    <name type="common">Flagellated protozoan</name>
    <dbReference type="NCBI Taxonomy" id="75058"/>
    <lineage>
        <taxon>Eukaryota</taxon>
        <taxon>Discoba</taxon>
        <taxon>Euglenozoa</taxon>
        <taxon>Kinetoplastea</taxon>
        <taxon>Metakinetoplastina</taxon>
        <taxon>Eubodonida</taxon>
        <taxon>Bodonidae</taxon>
        <taxon>Bodo</taxon>
    </lineage>
</organism>
<feature type="region of interest" description="Disordered" evidence="1">
    <location>
        <begin position="287"/>
        <end position="320"/>
    </location>
</feature>
<dbReference type="PANTHER" id="PTHR23101:SF25">
    <property type="entry name" value="GTPASE-ACTIVATING PROTEIN AND VPS9 DOMAIN-CONTAINING PROTEIN 1"/>
    <property type="match status" value="1"/>
</dbReference>
<dbReference type="GO" id="GO:0030139">
    <property type="term" value="C:endocytic vesicle"/>
    <property type="evidence" value="ECO:0007669"/>
    <property type="project" value="TreeGrafter"/>
</dbReference>
<dbReference type="InterPro" id="IPR041545">
    <property type="entry name" value="DUF5601"/>
</dbReference>
<accession>A0A0S4JHJ8</accession>
<dbReference type="PANTHER" id="PTHR23101">
    <property type="entry name" value="RAB GDP/GTP EXCHANGE FACTOR"/>
    <property type="match status" value="1"/>
</dbReference>
<gene>
    <name evidence="3" type="ORF">BSAL_29355</name>
</gene>
<dbReference type="SUPFAM" id="SSF109993">
    <property type="entry name" value="VPS9 domain"/>
    <property type="match status" value="1"/>
</dbReference>
<proteinExistence type="predicted"/>
<dbReference type="EMBL" id="CYKH01001877">
    <property type="protein sequence ID" value="CUG90934.1"/>
    <property type="molecule type" value="Genomic_DNA"/>
</dbReference>
<dbReference type="AlphaFoldDB" id="A0A0S4JHJ8"/>
<dbReference type="OrthoDB" id="300289at2759"/>